<name>A0A5B0MIP5_PUCGR</name>
<dbReference type="AlphaFoldDB" id="A0A5B0MIP5"/>
<organism evidence="1 3">
    <name type="scientific">Puccinia graminis f. sp. tritici</name>
    <dbReference type="NCBI Taxonomy" id="56615"/>
    <lineage>
        <taxon>Eukaryota</taxon>
        <taxon>Fungi</taxon>
        <taxon>Dikarya</taxon>
        <taxon>Basidiomycota</taxon>
        <taxon>Pucciniomycotina</taxon>
        <taxon>Pucciniomycetes</taxon>
        <taxon>Pucciniales</taxon>
        <taxon>Pucciniaceae</taxon>
        <taxon>Puccinia</taxon>
    </lineage>
</organism>
<evidence type="ECO:0000313" key="2">
    <source>
        <dbReference type="EMBL" id="KAA1126967.1"/>
    </source>
</evidence>
<protein>
    <submittedName>
        <fullName evidence="1">Uncharacterized protein</fullName>
    </submittedName>
</protein>
<evidence type="ECO:0000313" key="1">
    <source>
        <dbReference type="EMBL" id="KAA1076805.1"/>
    </source>
</evidence>
<evidence type="ECO:0000313" key="3">
    <source>
        <dbReference type="Proteomes" id="UP000324748"/>
    </source>
</evidence>
<keyword evidence="3" id="KW-1185">Reference proteome</keyword>
<gene>
    <name evidence="1" type="ORF">PGT21_019634</name>
    <name evidence="2" type="ORF">PGTUg99_034213</name>
</gene>
<dbReference type="EMBL" id="VDEP01000170">
    <property type="protein sequence ID" value="KAA1126967.1"/>
    <property type="molecule type" value="Genomic_DNA"/>
</dbReference>
<sequence length="127" mass="14280">MQIYKPIVLLTLIVFEGRGKGGKELPKVPEWEDPSCKTPKGAHYCYQERAVNGDQIYYITLPGRRIGEPLFPGSQACKSNGFTYTLSCCNAKRFEASPDVENVQKKNKDIFVTTRRSFKSACPKDAL</sequence>
<dbReference type="Proteomes" id="UP000324748">
    <property type="component" value="Unassembled WGS sequence"/>
</dbReference>
<comment type="caution">
    <text evidence="1">The sequence shown here is derived from an EMBL/GenBank/DDBJ whole genome shotgun (WGS) entry which is preliminary data.</text>
</comment>
<accession>A0A5B0MIP5</accession>
<dbReference type="Proteomes" id="UP000325313">
    <property type="component" value="Unassembled WGS sequence"/>
</dbReference>
<proteinExistence type="predicted"/>
<evidence type="ECO:0000313" key="4">
    <source>
        <dbReference type="Proteomes" id="UP000325313"/>
    </source>
</evidence>
<dbReference type="EMBL" id="VSWC01000145">
    <property type="protein sequence ID" value="KAA1076805.1"/>
    <property type="molecule type" value="Genomic_DNA"/>
</dbReference>
<reference evidence="3 4" key="1">
    <citation type="submission" date="2019-05" db="EMBL/GenBank/DDBJ databases">
        <title>Emergence of the Ug99 lineage of the wheat stem rust pathogen through somatic hybridization.</title>
        <authorList>
            <person name="Li F."/>
            <person name="Upadhyaya N.M."/>
            <person name="Sperschneider J."/>
            <person name="Matny O."/>
            <person name="Nguyen-Phuc H."/>
            <person name="Mago R."/>
            <person name="Raley C."/>
            <person name="Miller M.E."/>
            <person name="Silverstein K.A.T."/>
            <person name="Henningsen E."/>
            <person name="Hirsch C.D."/>
            <person name="Visser B."/>
            <person name="Pretorius Z.A."/>
            <person name="Steffenson B.J."/>
            <person name="Schwessinger B."/>
            <person name="Dodds P.N."/>
            <person name="Figueroa M."/>
        </authorList>
    </citation>
    <scope>NUCLEOTIDE SEQUENCE [LARGE SCALE GENOMIC DNA]</scope>
    <source>
        <strain evidence="1">21-0</strain>
        <strain evidence="2 4">Ug99</strain>
    </source>
</reference>